<keyword evidence="3" id="KW-1185">Reference proteome</keyword>
<feature type="compositionally biased region" description="Basic and acidic residues" evidence="1">
    <location>
        <begin position="740"/>
        <end position="751"/>
    </location>
</feature>
<feature type="compositionally biased region" description="Polar residues" evidence="1">
    <location>
        <begin position="28"/>
        <end position="38"/>
    </location>
</feature>
<feature type="compositionally biased region" description="Basic and acidic residues" evidence="1">
    <location>
        <begin position="625"/>
        <end position="651"/>
    </location>
</feature>
<feature type="region of interest" description="Disordered" evidence="1">
    <location>
        <begin position="740"/>
        <end position="759"/>
    </location>
</feature>
<feature type="compositionally biased region" description="Basic and acidic residues" evidence="1">
    <location>
        <begin position="260"/>
        <end position="272"/>
    </location>
</feature>
<feature type="region of interest" description="Disordered" evidence="1">
    <location>
        <begin position="703"/>
        <end position="723"/>
    </location>
</feature>
<feature type="region of interest" description="Disordered" evidence="1">
    <location>
        <begin position="243"/>
        <end position="272"/>
    </location>
</feature>
<comment type="caution">
    <text evidence="2">The sequence shown here is derived from an EMBL/GenBank/DDBJ whole genome shotgun (WGS) entry which is preliminary data.</text>
</comment>
<feature type="compositionally biased region" description="Pro residues" evidence="1">
    <location>
        <begin position="539"/>
        <end position="549"/>
    </location>
</feature>
<feature type="region of interest" description="Disordered" evidence="1">
    <location>
        <begin position="535"/>
        <end position="562"/>
    </location>
</feature>
<gene>
    <name evidence="2" type="ORF">DMC30DRAFT_427377</name>
</gene>
<dbReference type="AlphaFoldDB" id="A0A5C5FN52"/>
<evidence type="ECO:0000313" key="3">
    <source>
        <dbReference type="Proteomes" id="UP000311382"/>
    </source>
</evidence>
<feature type="compositionally biased region" description="Basic and acidic residues" evidence="1">
    <location>
        <begin position="108"/>
        <end position="123"/>
    </location>
</feature>
<feature type="region of interest" description="Disordered" evidence="1">
    <location>
        <begin position="96"/>
        <end position="124"/>
    </location>
</feature>
<dbReference type="Proteomes" id="UP000311382">
    <property type="component" value="Unassembled WGS sequence"/>
</dbReference>
<accession>A0A5C5FN52</accession>
<sequence length="759" mass="82418">MGSTAARPPPPTVVLSAPRNPPQPPQPSTSQARLQDQPGSVWPTVQRIRDLLRAVPQPDAVAKPPPLRVRLSSHLERELAQRRAACAQIHALVQGVRGGGPRGATVPQDRKGKGKARDQDERQQLPPWIERQVVHLVAQTMRLQLHLGDVSSAKELDRAFFSRAPHPSTKRALRLLRRGQRAQAKAHKALRLGDGLGLERGDALPAWMQSLAVRLRAGANPAVALERFLKLYGDFRRGKEAREQQSGMRVEGYRPPGGMRGEEEEHGRDSHRPGGSLVLAFLARRMGLLQYRVRGAASKLRPTRTRWVHHQLQAFMDELRAAEQDEGDVVALALLESSLERLEDASEPRAAHVDLDDPLYREVEAGVERLVASLGDVLDGAPPDAPTRALARRPGWMQLEHRAQVLHLAIRFLLVRARSHPSSPSPSTSSAPLAASPLASASQLYLLLLDLTPSASSHPLLALTALPRLRLRQSSALFRLVSAHLGALSASQHGPRRRDPLGASPAAAAGEHDDDDARLAPLSRLTALLSATLSTLSRLPPPPLPPPAAPRGTTPTPDPRRLNLSTHVLRAALLALGGAFDPSLPARRDAQPAFERVRGACEALLRCREWDAAFSLRAGGPHEAVGGEREREREEGQGEPQRGREGQPLLRREDAARALVRAALLSESRAGDAGPAGHAHPRGADVRARLEWLLDWVARLQRASPPPGASPAGAGTVERQARRSVARAVKVVVERAWGDGEGGREWREEAAILRPDSSP</sequence>
<feature type="region of interest" description="Disordered" evidence="1">
    <location>
        <begin position="1"/>
        <end position="42"/>
    </location>
</feature>
<dbReference type="STRING" id="5288.A0A5C5FN52"/>
<evidence type="ECO:0000313" key="2">
    <source>
        <dbReference type="EMBL" id="TNY18230.1"/>
    </source>
</evidence>
<evidence type="ECO:0000256" key="1">
    <source>
        <dbReference type="SAM" id="MobiDB-lite"/>
    </source>
</evidence>
<protein>
    <submittedName>
        <fullName evidence="2">Uncharacterized protein</fullName>
    </submittedName>
</protein>
<reference evidence="2 3" key="1">
    <citation type="submission" date="2019-03" db="EMBL/GenBank/DDBJ databases">
        <title>Rhodosporidium diobovatum UCD-FST 08-225 genome sequencing, assembly, and annotation.</title>
        <authorList>
            <person name="Fakankun I.U."/>
            <person name="Fristensky B."/>
            <person name="Levin D.B."/>
        </authorList>
    </citation>
    <scope>NUCLEOTIDE SEQUENCE [LARGE SCALE GENOMIC DNA]</scope>
    <source>
        <strain evidence="2 3">UCD-FST 08-225</strain>
    </source>
</reference>
<dbReference type="EMBL" id="SOZI01000149">
    <property type="protein sequence ID" value="TNY18230.1"/>
    <property type="molecule type" value="Genomic_DNA"/>
</dbReference>
<name>A0A5C5FN52_9BASI</name>
<organism evidence="2 3">
    <name type="scientific">Rhodotorula diobovata</name>
    <dbReference type="NCBI Taxonomy" id="5288"/>
    <lineage>
        <taxon>Eukaryota</taxon>
        <taxon>Fungi</taxon>
        <taxon>Dikarya</taxon>
        <taxon>Basidiomycota</taxon>
        <taxon>Pucciniomycotina</taxon>
        <taxon>Microbotryomycetes</taxon>
        <taxon>Sporidiobolales</taxon>
        <taxon>Sporidiobolaceae</taxon>
        <taxon>Rhodotorula</taxon>
    </lineage>
</organism>
<dbReference type="OrthoDB" id="2535935at2759"/>
<proteinExistence type="predicted"/>
<feature type="region of interest" description="Disordered" evidence="1">
    <location>
        <begin position="619"/>
        <end position="651"/>
    </location>
</feature>
<feature type="region of interest" description="Disordered" evidence="1">
    <location>
        <begin position="489"/>
        <end position="515"/>
    </location>
</feature>